<accession>A0A0J9CBM5</accession>
<dbReference type="PATRIC" id="fig|742734.4.peg.1686"/>
<dbReference type="GO" id="GO:0006508">
    <property type="term" value="P:proteolysis"/>
    <property type="evidence" value="ECO:0007669"/>
    <property type="project" value="InterPro"/>
</dbReference>
<dbReference type="Proteomes" id="UP000037392">
    <property type="component" value="Unassembled WGS sequence"/>
</dbReference>
<dbReference type="PIRSF" id="PIRSF016599">
    <property type="entry name" value="Xaa-His_dipept"/>
    <property type="match status" value="1"/>
</dbReference>
<proteinExistence type="predicted"/>
<dbReference type="PANTHER" id="PTHR43501">
    <property type="entry name" value="CYTOSOL NON-SPECIFIC DIPEPTIDASE"/>
    <property type="match status" value="1"/>
</dbReference>
<dbReference type="InterPro" id="IPR001160">
    <property type="entry name" value="Peptidase_M20C"/>
</dbReference>
<organism evidence="1 2">
    <name type="scientific">[Clostridium] citroniae WAL-19142</name>
    <dbReference type="NCBI Taxonomy" id="742734"/>
    <lineage>
        <taxon>Bacteria</taxon>
        <taxon>Bacillati</taxon>
        <taxon>Bacillota</taxon>
        <taxon>Clostridia</taxon>
        <taxon>Lachnospirales</taxon>
        <taxon>Lachnospiraceae</taxon>
        <taxon>Enterocloster</taxon>
    </lineage>
</organism>
<evidence type="ECO:0000313" key="1">
    <source>
        <dbReference type="EMBL" id="KMW21826.1"/>
    </source>
</evidence>
<dbReference type="PANTHER" id="PTHR43501:SF1">
    <property type="entry name" value="CYTOSOL NON-SPECIFIC DIPEPTIDASE"/>
    <property type="match status" value="1"/>
</dbReference>
<dbReference type="Pfam" id="PF01546">
    <property type="entry name" value="Peptidase_M20"/>
    <property type="match status" value="1"/>
</dbReference>
<dbReference type="PRINTS" id="PR00934">
    <property type="entry name" value="XHISDIPTASE"/>
</dbReference>
<dbReference type="GeneID" id="93166133"/>
<dbReference type="InterPro" id="IPR002933">
    <property type="entry name" value="Peptidase_M20"/>
</dbReference>
<evidence type="ECO:0000313" key="2">
    <source>
        <dbReference type="Proteomes" id="UP000037392"/>
    </source>
</evidence>
<gene>
    <name evidence="1" type="ORF">HMPREF9470_01575</name>
</gene>
<evidence type="ECO:0008006" key="3">
    <source>
        <dbReference type="Google" id="ProtNLM"/>
    </source>
</evidence>
<name>A0A0J9CBM5_9FIRM</name>
<dbReference type="GO" id="GO:0005829">
    <property type="term" value="C:cytosol"/>
    <property type="evidence" value="ECO:0007669"/>
    <property type="project" value="TreeGrafter"/>
</dbReference>
<dbReference type="AlphaFoldDB" id="A0A0J9CBM5"/>
<dbReference type="EMBL" id="ADLK01000013">
    <property type="protein sequence ID" value="KMW21826.1"/>
    <property type="molecule type" value="Genomic_DNA"/>
</dbReference>
<reference evidence="1 2" key="1">
    <citation type="submission" date="2011-04" db="EMBL/GenBank/DDBJ databases">
        <title>The Genome Sequence of Clostridium citroniae WAL-19142.</title>
        <authorList>
            <consortium name="The Broad Institute Genome Sequencing Platform"/>
            <person name="Earl A."/>
            <person name="Ward D."/>
            <person name="Feldgarden M."/>
            <person name="Gevers D."/>
            <person name="Warren Y.A."/>
            <person name="Tyrrell K.L."/>
            <person name="Citron D.M."/>
            <person name="Goldstein E.J."/>
            <person name="Daigneault M."/>
            <person name="Allen-Vercoe E."/>
            <person name="Young S.K."/>
            <person name="Zeng Q."/>
            <person name="Gargeya S."/>
            <person name="Fitzgerald M."/>
            <person name="Haas B."/>
            <person name="Abouelleil A."/>
            <person name="Alvarado L."/>
            <person name="Arachchi H.M."/>
            <person name="Berlin A."/>
            <person name="Brown A."/>
            <person name="Chapman S.B."/>
            <person name="Chen Z."/>
            <person name="Dunbar C."/>
            <person name="Freedman E."/>
            <person name="Gearin G."/>
            <person name="Gellesch M."/>
            <person name="Goldberg J."/>
            <person name="Griggs A."/>
            <person name="Gujja S."/>
            <person name="Heilman E.R."/>
            <person name="Heiman D."/>
            <person name="Howarth C."/>
            <person name="Larson L."/>
            <person name="Lui A."/>
            <person name="MacDonald P.J."/>
            <person name="Mehta T."/>
            <person name="Montmayeur A."/>
            <person name="Murphy C."/>
            <person name="Neiman D."/>
            <person name="Pearson M."/>
            <person name="Priest M."/>
            <person name="Roberts A."/>
            <person name="Saif S."/>
            <person name="Shea T."/>
            <person name="Shenoy N."/>
            <person name="Sisk P."/>
            <person name="Stolte C."/>
            <person name="Sykes S."/>
            <person name="White J."/>
            <person name="Yandava C."/>
            <person name="Wortman J."/>
            <person name="Nusbaum C."/>
            <person name="Birren B."/>
        </authorList>
    </citation>
    <scope>NUCLEOTIDE SEQUENCE [LARGE SCALE GENOMIC DNA]</scope>
    <source>
        <strain evidence="1 2">WAL-19142</strain>
    </source>
</reference>
<sequence>MTDRYLITDREPQALYQFFEDISRIPRVTGNEKEVSGYIVEFAKKRGLWYYQDHMYNVLVRKDASKGFEALPPILLEGHLDMVGAKEEWSSHDFNKDPIELVAEGNILRANGTTLGADNGCAVAVMLTLLNHDGLVHPPLECLFTTQEETGMDGMKGFDINQIRSRRVIGLDAGEEGVFRMGTTTKIEMTSALPVNRETISGNTYEIVVDGLRGGSQGESIPKERICAIKMTFRVLHFLNKEMDARVVSAERLGSGIAESCRAVISLESGDECRMREILNQQQDLIRREYRECDPDIRIRAFSVTPQTNLMLTKECSDNLIHSIYLVPYGARNRKPFHHEVSCSVAVKKIYTQDDAIRIYSVISSEEKEQGDALKEEMRTYLILRDWKVEQEEFDYGWDWEEHSPIRDVMVRTYCELFGTEPVVNISHGGNDCVILKQRIPDMDVVTTAATYRDCHTPNEHLYMDSFEKVYALLERTLYNLTKI</sequence>
<comment type="caution">
    <text evidence="1">The sequence shown here is derived from an EMBL/GenBank/DDBJ whole genome shotgun (WGS) entry which is preliminary data.</text>
</comment>
<dbReference type="SUPFAM" id="SSF53187">
    <property type="entry name" value="Zn-dependent exopeptidases"/>
    <property type="match status" value="1"/>
</dbReference>
<protein>
    <recommendedName>
        <fullName evidence="3">Peptidase M20 dimerisation domain-containing protein</fullName>
    </recommendedName>
</protein>
<dbReference type="Gene3D" id="3.40.630.10">
    <property type="entry name" value="Zn peptidases"/>
    <property type="match status" value="2"/>
</dbReference>
<dbReference type="GO" id="GO:0070573">
    <property type="term" value="F:metallodipeptidase activity"/>
    <property type="evidence" value="ECO:0007669"/>
    <property type="project" value="TreeGrafter"/>
</dbReference>
<dbReference type="OrthoDB" id="9773892at2"/>
<dbReference type="NCBIfam" id="TIGR01893">
    <property type="entry name" value="aa-his-dipept"/>
    <property type="match status" value="1"/>
</dbReference>
<dbReference type="RefSeq" id="WP_048929574.1">
    <property type="nucleotide sequence ID" value="NZ_KQ235876.1"/>
</dbReference>